<feature type="chain" id="PRO_5041999495" evidence="1">
    <location>
        <begin position="18"/>
        <end position="85"/>
    </location>
</feature>
<name>A0AAD8LHS7_TARER</name>
<dbReference type="AlphaFoldDB" id="A0AAD8LHS7"/>
<protein>
    <submittedName>
        <fullName evidence="2">Uncharacterized protein</fullName>
    </submittedName>
</protein>
<feature type="signal peptide" evidence="1">
    <location>
        <begin position="1"/>
        <end position="17"/>
    </location>
</feature>
<gene>
    <name evidence="2" type="ORF">QVD17_03583</name>
</gene>
<proteinExistence type="predicted"/>
<accession>A0AAD8LHS7</accession>
<evidence type="ECO:0000256" key="1">
    <source>
        <dbReference type="SAM" id="SignalP"/>
    </source>
</evidence>
<dbReference type="EMBL" id="JAUHHV010000001">
    <property type="protein sequence ID" value="KAK1437785.1"/>
    <property type="molecule type" value="Genomic_DNA"/>
</dbReference>
<organism evidence="2 3">
    <name type="scientific">Tagetes erecta</name>
    <name type="common">African marigold</name>
    <dbReference type="NCBI Taxonomy" id="13708"/>
    <lineage>
        <taxon>Eukaryota</taxon>
        <taxon>Viridiplantae</taxon>
        <taxon>Streptophyta</taxon>
        <taxon>Embryophyta</taxon>
        <taxon>Tracheophyta</taxon>
        <taxon>Spermatophyta</taxon>
        <taxon>Magnoliopsida</taxon>
        <taxon>eudicotyledons</taxon>
        <taxon>Gunneridae</taxon>
        <taxon>Pentapetalae</taxon>
        <taxon>asterids</taxon>
        <taxon>campanulids</taxon>
        <taxon>Asterales</taxon>
        <taxon>Asteraceae</taxon>
        <taxon>Asteroideae</taxon>
        <taxon>Heliantheae alliance</taxon>
        <taxon>Tageteae</taxon>
        <taxon>Tagetes</taxon>
    </lineage>
</organism>
<comment type="caution">
    <text evidence="2">The sequence shown here is derived from an EMBL/GenBank/DDBJ whole genome shotgun (WGS) entry which is preliminary data.</text>
</comment>
<reference evidence="2" key="1">
    <citation type="journal article" date="2023" name="bioRxiv">
        <title>Improved chromosome-level genome assembly for marigold (Tagetes erecta).</title>
        <authorList>
            <person name="Jiang F."/>
            <person name="Yuan L."/>
            <person name="Wang S."/>
            <person name="Wang H."/>
            <person name="Xu D."/>
            <person name="Wang A."/>
            <person name="Fan W."/>
        </authorList>
    </citation>
    <scope>NUCLEOTIDE SEQUENCE</scope>
    <source>
        <strain evidence="2">WSJ</strain>
        <tissue evidence="2">Leaf</tissue>
    </source>
</reference>
<sequence length="85" mass="9608">MAKLLFFFFLVFTVAAAALPGDEMVVLPLMVGVLGDGMIDKRDDRWQLVIGELLGDEEDEMYHPLTLIINPEEIFLFIILHEGTN</sequence>
<evidence type="ECO:0000313" key="3">
    <source>
        <dbReference type="Proteomes" id="UP001229421"/>
    </source>
</evidence>
<dbReference type="Proteomes" id="UP001229421">
    <property type="component" value="Unassembled WGS sequence"/>
</dbReference>
<evidence type="ECO:0000313" key="2">
    <source>
        <dbReference type="EMBL" id="KAK1437785.1"/>
    </source>
</evidence>
<keyword evidence="1" id="KW-0732">Signal</keyword>
<keyword evidence="3" id="KW-1185">Reference proteome</keyword>